<dbReference type="Proteomes" id="UP001526426">
    <property type="component" value="Unassembled WGS sequence"/>
</dbReference>
<dbReference type="Pfam" id="PF14217">
    <property type="entry name" value="DUF4327"/>
    <property type="match status" value="1"/>
</dbReference>
<gene>
    <name evidence="1" type="ORF">K4A83_14805</name>
</gene>
<sequence length="73" mass="8890">MLQSVQYSIDVIREEVRHLVWNGQLSRQQPIYALCQFIPGREWAWVECELERHGYLLRDRVIDLMGREDWDED</sequence>
<keyword evidence="2" id="KW-1185">Reference proteome</keyword>
<dbReference type="RefSeq" id="WP_265265394.1">
    <property type="nucleotide sequence ID" value="NZ_JAIHOM010000076.1"/>
</dbReference>
<organism evidence="1 2">
    <name type="scientific">Spirulina subsalsa FACHB-351</name>
    <dbReference type="NCBI Taxonomy" id="234711"/>
    <lineage>
        <taxon>Bacteria</taxon>
        <taxon>Bacillati</taxon>
        <taxon>Cyanobacteriota</taxon>
        <taxon>Cyanophyceae</taxon>
        <taxon>Spirulinales</taxon>
        <taxon>Spirulinaceae</taxon>
        <taxon>Spirulina</taxon>
    </lineage>
</organism>
<accession>A0ABT3L7R1</accession>
<evidence type="ECO:0000313" key="1">
    <source>
        <dbReference type="EMBL" id="MCW6037535.1"/>
    </source>
</evidence>
<comment type="caution">
    <text evidence="1">The sequence shown here is derived from an EMBL/GenBank/DDBJ whole genome shotgun (WGS) entry which is preliminary data.</text>
</comment>
<dbReference type="EMBL" id="JAIHOM010000076">
    <property type="protein sequence ID" value="MCW6037535.1"/>
    <property type="molecule type" value="Genomic_DNA"/>
</dbReference>
<evidence type="ECO:0000313" key="2">
    <source>
        <dbReference type="Proteomes" id="UP001526426"/>
    </source>
</evidence>
<reference evidence="1 2" key="1">
    <citation type="submission" date="2021-08" db="EMBL/GenBank/DDBJ databases">
        <title>Draft genome sequence of Spirulina subsalsa with high tolerance to salinity and hype-accumulation of phycocyanin.</title>
        <authorList>
            <person name="Pei H."/>
            <person name="Jiang L."/>
        </authorList>
    </citation>
    <scope>NUCLEOTIDE SEQUENCE [LARGE SCALE GENOMIC DNA]</scope>
    <source>
        <strain evidence="1 2">FACHB-351</strain>
    </source>
</reference>
<protein>
    <submittedName>
        <fullName evidence="1">DUF4327 family protein</fullName>
    </submittedName>
</protein>
<proteinExistence type="predicted"/>
<dbReference type="InterPro" id="IPR025477">
    <property type="entry name" value="DUF4327"/>
</dbReference>
<name>A0ABT3L7R1_9CYAN</name>